<dbReference type="EMBL" id="VOQQ01000001">
    <property type="protein sequence ID" value="TXC63291.1"/>
    <property type="molecule type" value="Genomic_DNA"/>
</dbReference>
<reference evidence="3 4" key="1">
    <citation type="journal article" date="2015" name="J. Microbiol.">
        <title>Sphingosinicella ginsenosidimutans sp. nov., with ginsenoside converting activity.</title>
        <authorList>
            <person name="Kim J.K."/>
            <person name="Kang M.S."/>
            <person name="Park S.C."/>
            <person name="Kim K.M."/>
            <person name="Choi K."/>
            <person name="Yoon M.H."/>
            <person name="Im W.T."/>
        </authorList>
    </citation>
    <scope>NUCLEOTIDE SEQUENCE [LARGE SCALE GENOMIC DNA]</scope>
    <source>
        <strain evidence="3 4">BS-11</strain>
    </source>
</reference>
<dbReference type="RefSeq" id="WP_147042702.1">
    <property type="nucleotide sequence ID" value="NZ_BAABIR010000006.1"/>
</dbReference>
<dbReference type="AlphaFoldDB" id="A0A5C6TTF9"/>
<organism evidence="3 4">
    <name type="scientific">Allosphingosinicella ginsenosidimutans</name>
    <dbReference type="NCBI Taxonomy" id="1176539"/>
    <lineage>
        <taxon>Bacteria</taxon>
        <taxon>Pseudomonadati</taxon>
        <taxon>Pseudomonadota</taxon>
        <taxon>Alphaproteobacteria</taxon>
        <taxon>Sphingomonadales</taxon>
        <taxon>Sphingomonadaceae</taxon>
        <taxon>Allosphingosinicella</taxon>
    </lineage>
</organism>
<dbReference type="InterPro" id="IPR011105">
    <property type="entry name" value="Cell_wall_hydrolase_SleB"/>
</dbReference>
<dbReference type="Proteomes" id="UP000321249">
    <property type="component" value="Unassembled WGS sequence"/>
</dbReference>
<feature type="chain" id="PRO_5022791822" evidence="1">
    <location>
        <begin position="30"/>
        <end position="233"/>
    </location>
</feature>
<protein>
    <submittedName>
        <fullName evidence="3">Cell wall hydrolase</fullName>
    </submittedName>
</protein>
<gene>
    <name evidence="3" type="ORF">FRZ32_06215</name>
</gene>
<keyword evidence="3" id="KW-0378">Hydrolase</keyword>
<evidence type="ECO:0000313" key="4">
    <source>
        <dbReference type="Proteomes" id="UP000321249"/>
    </source>
</evidence>
<proteinExistence type="predicted"/>
<evidence type="ECO:0000256" key="1">
    <source>
        <dbReference type="SAM" id="SignalP"/>
    </source>
</evidence>
<feature type="domain" description="Cell wall hydrolase SleB" evidence="2">
    <location>
        <begin position="129"/>
        <end position="232"/>
    </location>
</feature>
<sequence length="233" mass="24138">MRFSYRAAAATAVALSICAAAGLAGPSIASESDATPSIPYTEHGATSLSAPALGLNDLPGSTPSVGTNAPAPVAIHAVAQIPADNGDDDAEAAQPERSLADLVSDYSATDTPDEETDCLARAVYYESKGEPLAGQLTVADVILNRAHSGGRFPSSVCGVVRQAGQFSFVRRGVIPTPPAGSRDWRIAVAIAQIAMQDLADGGAPRALFFHARSVRPGWRLTRVAAIGNHVFYR</sequence>
<dbReference type="Gene3D" id="1.10.10.2520">
    <property type="entry name" value="Cell wall hydrolase SleB, domain 1"/>
    <property type="match status" value="1"/>
</dbReference>
<evidence type="ECO:0000259" key="2">
    <source>
        <dbReference type="Pfam" id="PF07486"/>
    </source>
</evidence>
<feature type="signal peptide" evidence="1">
    <location>
        <begin position="1"/>
        <end position="29"/>
    </location>
</feature>
<keyword evidence="1" id="KW-0732">Signal</keyword>
<evidence type="ECO:0000313" key="3">
    <source>
        <dbReference type="EMBL" id="TXC63291.1"/>
    </source>
</evidence>
<dbReference type="InterPro" id="IPR042047">
    <property type="entry name" value="SleB_dom1"/>
</dbReference>
<dbReference type="GO" id="GO:0016787">
    <property type="term" value="F:hydrolase activity"/>
    <property type="evidence" value="ECO:0007669"/>
    <property type="project" value="UniProtKB-KW"/>
</dbReference>
<name>A0A5C6TTF9_9SPHN</name>
<dbReference type="OrthoDB" id="9785345at2"/>
<comment type="caution">
    <text evidence="3">The sequence shown here is derived from an EMBL/GenBank/DDBJ whole genome shotgun (WGS) entry which is preliminary data.</text>
</comment>
<dbReference type="Pfam" id="PF07486">
    <property type="entry name" value="Hydrolase_2"/>
    <property type="match status" value="1"/>
</dbReference>
<keyword evidence="4" id="KW-1185">Reference proteome</keyword>
<accession>A0A5C6TTF9</accession>